<dbReference type="InterPro" id="IPR038514">
    <property type="entry name" value="AAR2_C_sf"/>
</dbReference>
<dbReference type="InterPro" id="IPR007946">
    <property type="entry name" value="AAR2"/>
</dbReference>
<feature type="compositionally biased region" description="Basic and acidic residues" evidence="2">
    <location>
        <begin position="387"/>
        <end position="396"/>
    </location>
</feature>
<sequence>MPDDFVVGLDSMSMTISKSLAGFRDIPQGAHFLWVQQPNHNSRSGYWFVTRGPGQIRMKQWDKFNEVLGDVVSRFELREQTEFMASLYPELKPYNLSETSSKSPSPVHPSHLGERPQFQWAYTPTQLWRTLTDAISTRFLARITSKRDVEEFHVDSMDCVKGEIRPTRDLTGITCDLDFLTAQTIRDVRALGLTSHVSNDPTKLLLALLEYDDTNDERNRAGPILEDDLVAELQFTFISGTYLGNSACLDQWWNMVLKIVLRATNLVASRPTLLSRFFRTLHAQLFFTEEFMEAAGENAGGSAADAVGPKADRLLYLYKPQMRSKLLKSLVLCKKGLVEEFKSINSGGRVMGVHQGELFRVWSELLGWLKMVGWDITEGDMGDGEEQERTSEDREGAGGSDSEDDDDQPVIVELDEDGREVGLISFRD</sequence>
<dbReference type="CDD" id="cd13777">
    <property type="entry name" value="Aar2_N"/>
    <property type="match status" value="1"/>
</dbReference>
<gene>
    <name evidence="5" type="ORF">QBC42DRAFT_303184</name>
</gene>
<evidence type="ECO:0000259" key="3">
    <source>
        <dbReference type="Pfam" id="PF05282"/>
    </source>
</evidence>
<comment type="similarity">
    <text evidence="1">Belongs to the AAR2 family.</text>
</comment>
<dbReference type="EMBL" id="MU864937">
    <property type="protein sequence ID" value="KAK4465711.1"/>
    <property type="molecule type" value="Genomic_DNA"/>
</dbReference>
<dbReference type="InterPro" id="IPR038516">
    <property type="entry name" value="AAR2_N_sf"/>
</dbReference>
<dbReference type="Pfam" id="PF05282">
    <property type="entry name" value="AAR2"/>
    <property type="match status" value="1"/>
</dbReference>
<evidence type="ECO:0000313" key="6">
    <source>
        <dbReference type="Proteomes" id="UP001321749"/>
    </source>
</evidence>
<dbReference type="GO" id="GO:0000244">
    <property type="term" value="P:spliceosomal tri-snRNP complex assembly"/>
    <property type="evidence" value="ECO:0007669"/>
    <property type="project" value="TreeGrafter"/>
</dbReference>
<organism evidence="5 6">
    <name type="scientific">Cladorrhinum samala</name>
    <dbReference type="NCBI Taxonomy" id="585594"/>
    <lineage>
        <taxon>Eukaryota</taxon>
        <taxon>Fungi</taxon>
        <taxon>Dikarya</taxon>
        <taxon>Ascomycota</taxon>
        <taxon>Pezizomycotina</taxon>
        <taxon>Sordariomycetes</taxon>
        <taxon>Sordariomycetidae</taxon>
        <taxon>Sordariales</taxon>
        <taxon>Podosporaceae</taxon>
        <taxon>Cladorrhinum</taxon>
    </lineage>
</organism>
<protein>
    <submittedName>
        <fullName evidence="5">AAR2 protein-domain-containing protein</fullName>
    </submittedName>
</protein>
<dbReference type="InterPro" id="IPR033648">
    <property type="entry name" value="AAR2_C"/>
</dbReference>
<keyword evidence="6" id="KW-1185">Reference proteome</keyword>
<dbReference type="Gene3D" id="1.25.40.550">
    <property type="entry name" value="Aar2, C-terminal domain-like"/>
    <property type="match status" value="1"/>
</dbReference>
<feature type="domain" description="AAR2 N-terminal" evidence="4">
    <location>
        <begin position="1"/>
        <end position="144"/>
    </location>
</feature>
<feature type="compositionally biased region" description="Acidic residues" evidence="2">
    <location>
        <begin position="401"/>
        <end position="410"/>
    </location>
</feature>
<accession>A0AAV9I3P3</accession>
<evidence type="ECO:0000256" key="2">
    <source>
        <dbReference type="SAM" id="MobiDB-lite"/>
    </source>
</evidence>
<dbReference type="Pfam" id="PF20981">
    <property type="entry name" value="AAR2_1st"/>
    <property type="match status" value="1"/>
</dbReference>
<evidence type="ECO:0000313" key="5">
    <source>
        <dbReference type="EMBL" id="KAK4465711.1"/>
    </source>
</evidence>
<reference evidence="5" key="1">
    <citation type="journal article" date="2023" name="Mol. Phylogenet. Evol.">
        <title>Genome-scale phylogeny and comparative genomics of the fungal order Sordariales.</title>
        <authorList>
            <person name="Hensen N."/>
            <person name="Bonometti L."/>
            <person name="Westerberg I."/>
            <person name="Brannstrom I.O."/>
            <person name="Guillou S."/>
            <person name="Cros-Aarteil S."/>
            <person name="Calhoun S."/>
            <person name="Haridas S."/>
            <person name="Kuo A."/>
            <person name="Mondo S."/>
            <person name="Pangilinan J."/>
            <person name="Riley R."/>
            <person name="LaButti K."/>
            <person name="Andreopoulos B."/>
            <person name="Lipzen A."/>
            <person name="Chen C."/>
            <person name="Yan M."/>
            <person name="Daum C."/>
            <person name="Ng V."/>
            <person name="Clum A."/>
            <person name="Steindorff A."/>
            <person name="Ohm R.A."/>
            <person name="Martin F."/>
            <person name="Silar P."/>
            <person name="Natvig D.O."/>
            <person name="Lalanne C."/>
            <person name="Gautier V."/>
            <person name="Ament-Velasquez S.L."/>
            <person name="Kruys A."/>
            <person name="Hutchinson M.I."/>
            <person name="Powell A.J."/>
            <person name="Barry K."/>
            <person name="Miller A.N."/>
            <person name="Grigoriev I.V."/>
            <person name="Debuchy R."/>
            <person name="Gladieux P."/>
            <person name="Hiltunen Thoren M."/>
            <person name="Johannesson H."/>
        </authorList>
    </citation>
    <scope>NUCLEOTIDE SEQUENCE</scope>
    <source>
        <strain evidence="5">PSN324</strain>
    </source>
</reference>
<proteinExistence type="inferred from homology"/>
<dbReference type="PANTHER" id="PTHR12689:SF4">
    <property type="entry name" value="PROTEIN AAR2 HOMOLOG"/>
    <property type="match status" value="1"/>
</dbReference>
<name>A0AAV9I3P3_9PEZI</name>
<dbReference type="PANTHER" id="PTHR12689">
    <property type="entry name" value="A1 CISTRON SPLICING FACTOR AAR2-RELATED"/>
    <property type="match status" value="1"/>
</dbReference>
<evidence type="ECO:0000259" key="4">
    <source>
        <dbReference type="Pfam" id="PF20981"/>
    </source>
</evidence>
<dbReference type="InterPro" id="IPR033647">
    <property type="entry name" value="Aar2_N"/>
</dbReference>
<comment type="caution">
    <text evidence="5">The sequence shown here is derived from an EMBL/GenBank/DDBJ whole genome shotgun (WGS) entry which is preliminary data.</text>
</comment>
<dbReference type="Proteomes" id="UP001321749">
    <property type="component" value="Unassembled WGS sequence"/>
</dbReference>
<dbReference type="Gene3D" id="2.60.34.20">
    <property type="match status" value="1"/>
</dbReference>
<feature type="region of interest" description="Disordered" evidence="2">
    <location>
        <begin position="379"/>
        <end position="410"/>
    </location>
</feature>
<feature type="domain" description="AAR2 C-terminal" evidence="3">
    <location>
        <begin position="196"/>
        <end position="376"/>
    </location>
</feature>
<dbReference type="AlphaFoldDB" id="A0AAV9I3P3"/>
<reference evidence="5" key="2">
    <citation type="submission" date="2023-06" db="EMBL/GenBank/DDBJ databases">
        <authorList>
            <consortium name="Lawrence Berkeley National Laboratory"/>
            <person name="Mondo S.J."/>
            <person name="Hensen N."/>
            <person name="Bonometti L."/>
            <person name="Westerberg I."/>
            <person name="Brannstrom I.O."/>
            <person name="Guillou S."/>
            <person name="Cros-Aarteil S."/>
            <person name="Calhoun S."/>
            <person name="Haridas S."/>
            <person name="Kuo A."/>
            <person name="Pangilinan J."/>
            <person name="Riley R."/>
            <person name="Labutti K."/>
            <person name="Andreopoulos B."/>
            <person name="Lipzen A."/>
            <person name="Chen C."/>
            <person name="Yanf M."/>
            <person name="Daum C."/>
            <person name="Ng V."/>
            <person name="Clum A."/>
            <person name="Steindorff A."/>
            <person name="Ohm R."/>
            <person name="Martin F."/>
            <person name="Silar P."/>
            <person name="Natvig D."/>
            <person name="Lalanne C."/>
            <person name="Gautier V."/>
            <person name="Ament-Velasquez S.L."/>
            <person name="Kruys A."/>
            <person name="Hutchinson M.I."/>
            <person name="Powell A.J."/>
            <person name="Barry K."/>
            <person name="Miller A.N."/>
            <person name="Grigoriev I.V."/>
            <person name="Debuchy R."/>
            <person name="Gladieux P."/>
            <person name="Thoren M.H."/>
            <person name="Johannesson H."/>
        </authorList>
    </citation>
    <scope>NUCLEOTIDE SEQUENCE</scope>
    <source>
        <strain evidence="5">PSN324</strain>
    </source>
</reference>
<dbReference type="CDD" id="cd13778">
    <property type="entry name" value="Aar2_C"/>
    <property type="match status" value="1"/>
</dbReference>
<evidence type="ECO:0000256" key="1">
    <source>
        <dbReference type="ARBA" id="ARBA00006281"/>
    </source>
</evidence>